<dbReference type="Pfam" id="PF00520">
    <property type="entry name" value="Ion_trans"/>
    <property type="match status" value="1"/>
</dbReference>
<evidence type="ECO:0000256" key="4">
    <source>
        <dbReference type="ARBA" id="ARBA00023136"/>
    </source>
</evidence>
<sequence length="265" mass="30321">MYTSIKTFVDSSKFQNFIIGLIILNGITMGLETSKSFTADFGVYIGIFDILVISIFTIEILLRIYVYRLSFFKDPWSIFDFSVVVISLVPANAGFEIFRILRVLRLFRLITVVPQMRKIVSALISVIPGMISIAALMSLFFYIFAIMATQLYGEKFPEWFGTLGASFYTLFQIMTLESWSMGIVRPVMEVYPLAWVFFVPFIFIVTFVMINLIVAIVVDAMAEINKDENSHIIDEVHVSEISTNEQIFALRTEIRELKELLKSKG</sequence>
<dbReference type="Proteomes" id="UP000326944">
    <property type="component" value="Chromosome"/>
</dbReference>
<dbReference type="Gene3D" id="1.10.287.70">
    <property type="match status" value="1"/>
</dbReference>
<comment type="subcellular location">
    <subcellularLocation>
        <location evidence="1">Membrane</location>
        <topology evidence="1">Multi-pass membrane protein</topology>
    </subcellularLocation>
</comment>
<evidence type="ECO:0000313" key="8">
    <source>
        <dbReference type="Proteomes" id="UP000326944"/>
    </source>
</evidence>
<feature type="transmembrane region" description="Helical" evidence="5">
    <location>
        <begin position="78"/>
        <end position="98"/>
    </location>
</feature>
<evidence type="ECO:0000256" key="2">
    <source>
        <dbReference type="ARBA" id="ARBA00022692"/>
    </source>
</evidence>
<feature type="transmembrane region" description="Helical" evidence="5">
    <location>
        <begin position="119"/>
        <end position="147"/>
    </location>
</feature>
<name>A0A5P8P295_9BACT</name>
<proteinExistence type="predicted"/>
<dbReference type="InterPro" id="IPR005821">
    <property type="entry name" value="Ion_trans_dom"/>
</dbReference>
<keyword evidence="3 5" id="KW-1133">Transmembrane helix</keyword>
<organism evidence="7 8">
    <name type="scientific">Sulfurimonas lithotrophica</name>
    <dbReference type="NCBI Taxonomy" id="2590022"/>
    <lineage>
        <taxon>Bacteria</taxon>
        <taxon>Pseudomonadati</taxon>
        <taxon>Campylobacterota</taxon>
        <taxon>Epsilonproteobacteria</taxon>
        <taxon>Campylobacterales</taxon>
        <taxon>Sulfurimonadaceae</taxon>
        <taxon>Sulfurimonas</taxon>
    </lineage>
</organism>
<feature type="transmembrane region" description="Helical" evidence="5">
    <location>
        <begin position="14"/>
        <end position="31"/>
    </location>
</feature>
<protein>
    <submittedName>
        <fullName evidence="7">Ion transporter</fullName>
    </submittedName>
</protein>
<dbReference type="KEGG" id="sulg:FJR48_08925"/>
<dbReference type="InterPro" id="IPR043203">
    <property type="entry name" value="VGCC_Ca_Na"/>
</dbReference>
<dbReference type="PANTHER" id="PTHR10037">
    <property type="entry name" value="VOLTAGE-GATED CATION CHANNEL CALCIUM AND SODIUM"/>
    <property type="match status" value="1"/>
</dbReference>
<evidence type="ECO:0000259" key="6">
    <source>
        <dbReference type="Pfam" id="PF00520"/>
    </source>
</evidence>
<dbReference type="EMBL" id="CP043617">
    <property type="protein sequence ID" value="QFR49842.1"/>
    <property type="molecule type" value="Genomic_DNA"/>
</dbReference>
<evidence type="ECO:0000256" key="1">
    <source>
        <dbReference type="ARBA" id="ARBA00004141"/>
    </source>
</evidence>
<dbReference type="InterPro" id="IPR027359">
    <property type="entry name" value="Volt_channel_dom_sf"/>
</dbReference>
<keyword evidence="8" id="KW-1185">Reference proteome</keyword>
<feature type="transmembrane region" description="Helical" evidence="5">
    <location>
        <begin position="43"/>
        <end position="66"/>
    </location>
</feature>
<evidence type="ECO:0000256" key="3">
    <source>
        <dbReference type="ARBA" id="ARBA00022989"/>
    </source>
</evidence>
<keyword evidence="4 5" id="KW-0472">Membrane</keyword>
<gene>
    <name evidence="7" type="ORF">FJR48_08925</name>
</gene>
<feature type="domain" description="Ion transport" evidence="6">
    <location>
        <begin position="13"/>
        <end position="228"/>
    </location>
</feature>
<dbReference type="RefSeq" id="WP_152307789.1">
    <property type="nucleotide sequence ID" value="NZ_CP043617.1"/>
</dbReference>
<reference evidence="7 8" key="1">
    <citation type="submission" date="2019-09" db="EMBL/GenBank/DDBJ databases">
        <title>Sulfurimonas gotlandica sp. nov., a chemoautotrophic and psychrotolerant epsilonproteobacterium isolated from a pelagic redoxcline, and an emended description of the genus Sulfurimonas.</title>
        <authorList>
            <person name="Wang S."/>
            <person name="Jiang L."/>
            <person name="Shao S."/>
        </authorList>
    </citation>
    <scope>NUCLEOTIDE SEQUENCE [LARGE SCALE GENOMIC DNA]</scope>
    <source>
        <strain evidence="7 8">GYSZ_1</strain>
    </source>
</reference>
<feature type="transmembrane region" description="Helical" evidence="5">
    <location>
        <begin position="159"/>
        <end position="179"/>
    </location>
</feature>
<dbReference type="OrthoDB" id="5297065at2"/>
<dbReference type="GO" id="GO:0001518">
    <property type="term" value="C:voltage-gated sodium channel complex"/>
    <property type="evidence" value="ECO:0007669"/>
    <property type="project" value="TreeGrafter"/>
</dbReference>
<evidence type="ECO:0000256" key="5">
    <source>
        <dbReference type="SAM" id="Phobius"/>
    </source>
</evidence>
<keyword evidence="2 5" id="KW-0812">Transmembrane</keyword>
<dbReference type="AlphaFoldDB" id="A0A5P8P295"/>
<feature type="transmembrane region" description="Helical" evidence="5">
    <location>
        <begin position="191"/>
        <end position="218"/>
    </location>
</feature>
<dbReference type="PANTHER" id="PTHR10037:SF62">
    <property type="entry name" value="SODIUM CHANNEL PROTEIN 60E"/>
    <property type="match status" value="1"/>
</dbReference>
<dbReference type="GO" id="GO:0005248">
    <property type="term" value="F:voltage-gated sodium channel activity"/>
    <property type="evidence" value="ECO:0007669"/>
    <property type="project" value="TreeGrafter"/>
</dbReference>
<accession>A0A5P8P295</accession>
<evidence type="ECO:0000313" key="7">
    <source>
        <dbReference type="EMBL" id="QFR49842.1"/>
    </source>
</evidence>
<dbReference type="Gene3D" id="1.20.120.350">
    <property type="entry name" value="Voltage-gated potassium channels. Chain C"/>
    <property type="match status" value="1"/>
</dbReference>
<dbReference type="SUPFAM" id="SSF81324">
    <property type="entry name" value="Voltage-gated potassium channels"/>
    <property type="match status" value="1"/>
</dbReference>